<evidence type="ECO:0000313" key="1">
    <source>
        <dbReference type="EMBL" id="JAH38831.1"/>
    </source>
</evidence>
<protein>
    <submittedName>
        <fullName evidence="1">Uncharacterized protein</fullName>
    </submittedName>
</protein>
<sequence length="60" mass="7295">MDSEELRHAKFKKQKKQIKFIVPVWITKCYFSAFNPAVKEPTKDQFHSKYFQPLMHCNEF</sequence>
<proteinExistence type="predicted"/>
<reference evidence="1" key="2">
    <citation type="journal article" date="2015" name="Fish Shellfish Immunol.">
        <title>Early steps in the European eel (Anguilla anguilla)-Vibrio vulnificus interaction in the gills: Role of the RtxA13 toxin.</title>
        <authorList>
            <person name="Callol A."/>
            <person name="Pajuelo D."/>
            <person name="Ebbesson L."/>
            <person name="Teles M."/>
            <person name="MacKenzie S."/>
            <person name="Amaro C."/>
        </authorList>
    </citation>
    <scope>NUCLEOTIDE SEQUENCE</scope>
</reference>
<dbReference type="AlphaFoldDB" id="A0A0E9SC51"/>
<dbReference type="EMBL" id="GBXM01069746">
    <property type="protein sequence ID" value="JAH38831.1"/>
    <property type="molecule type" value="Transcribed_RNA"/>
</dbReference>
<name>A0A0E9SC51_ANGAN</name>
<organism evidence="1">
    <name type="scientific">Anguilla anguilla</name>
    <name type="common">European freshwater eel</name>
    <name type="synonym">Muraena anguilla</name>
    <dbReference type="NCBI Taxonomy" id="7936"/>
    <lineage>
        <taxon>Eukaryota</taxon>
        <taxon>Metazoa</taxon>
        <taxon>Chordata</taxon>
        <taxon>Craniata</taxon>
        <taxon>Vertebrata</taxon>
        <taxon>Euteleostomi</taxon>
        <taxon>Actinopterygii</taxon>
        <taxon>Neopterygii</taxon>
        <taxon>Teleostei</taxon>
        <taxon>Anguilliformes</taxon>
        <taxon>Anguillidae</taxon>
        <taxon>Anguilla</taxon>
    </lineage>
</organism>
<accession>A0A0E9SC51</accession>
<reference evidence="1" key="1">
    <citation type="submission" date="2014-11" db="EMBL/GenBank/DDBJ databases">
        <authorList>
            <person name="Amaro Gonzalez C."/>
        </authorList>
    </citation>
    <scope>NUCLEOTIDE SEQUENCE</scope>
</reference>